<dbReference type="GO" id="GO:0016020">
    <property type="term" value="C:membrane"/>
    <property type="evidence" value="ECO:0007669"/>
    <property type="project" value="InterPro"/>
</dbReference>
<dbReference type="AlphaFoldDB" id="A0A2W7NK52"/>
<accession>A0A2W7NK52</accession>
<dbReference type="PANTHER" id="PTHR34220:SF7">
    <property type="entry name" value="SENSOR HISTIDINE KINASE YPDA"/>
    <property type="match status" value="1"/>
</dbReference>
<dbReference type="GO" id="GO:0000155">
    <property type="term" value="F:phosphorelay sensor kinase activity"/>
    <property type="evidence" value="ECO:0007669"/>
    <property type="project" value="InterPro"/>
</dbReference>
<dbReference type="OrthoDB" id="9809670at2"/>
<dbReference type="EMBL" id="QKZK01000024">
    <property type="protein sequence ID" value="PZX13566.1"/>
    <property type="molecule type" value="Genomic_DNA"/>
</dbReference>
<comment type="caution">
    <text evidence="3">The sequence shown here is derived from an EMBL/GenBank/DDBJ whole genome shotgun (WGS) entry which is preliminary data.</text>
</comment>
<evidence type="ECO:0000259" key="2">
    <source>
        <dbReference type="Pfam" id="PF06580"/>
    </source>
</evidence>
<dbReference type="Gene3D" id="3.30.565.10">
    <property type="entry name" value="Histidine kinase-like ATPase, C-terminal domain"/>
    <property type="match status" value="1"/>
</dbReference>
<dbReference type="RefSeq" id="WP_146260733.1">
    <property type="nucleotide sequence ID" value="NZ_QKZK01000024.1"/>
</dbReference>
<organism evidence="3 4">
    <name type="scientific">Breznakibacter xylanolyticus</name>
    <dbReference type="NCBI Taxonomy" id="990"/>
    <lineage>
        <taxon>Bacteria</taxon>
        <taxon>Pseudomonadati</taxon>
        <taxon>Bacteroidota</taxon>
        <taxon>Bacteroidia</taxon>
        <taxon>Marinilabiliales</taxon>
        <taxon>Marinilabiliaceae</taxon>
        <taxon>Breznakibacter</taxon>
    </lineage>
</organism>
<name>A0A2W7NK52_9BACT</name>
<keyword evidence="4" id="KW-1185">Reference proteome</keyword>
<protein>
    <submittedName>
        <fullName evidence="3">Histidine kinase</fullName>
    </submittedName>
</protein>
<feature type="transmembrane region" description="Helical" evidence="1">
    <location>
        <begin position="616"/>
        <end position="634"/>
    </location>
</feature>
<dbReference type="InterPro" id="IPR010559">
    <property type="entry name" value="Sig_transdc_His_kin_internal"/>
</dbReference>
<keyword evidence="1" id="KW-0472">Membrane</keyword>
<gene>
    <name evidence="3" type="ORF">LX69_02599</name>
</gene>
<evidence type="ECO:0000256" key="1">
    <source>
        <dbReference type="SAM" id="Phobius"/>
    </source>
</evidence>
<dbReference type="InterPro" id="IPR015943">
    <property type="entry name" value="WD40/YVTN_repeat-like_dom_sf"/>
</dbReference>
<dbReference type="Gene3D" id="2.130.10.10">
    <property type="entry name" value="YVTN repeat-like/Quinoprotein amine dehydrogenase"/>
    <property type="match status" value="2"/>
</dbReference>
<keyword evidence="1" id="KW-0812">Transmembrane</keyword>
<dbReference type="Proteomes" id="UP000249239">
    <property type="component" value="Unassembled WGS sequence"/>
</dbReference>
<dbReference type="InterPro" id="IPR050640">
    <property type="entry name" value="Bact_2-comp_sensor_kinase"/>
</dbReference>
<keyword evidence="3" id="KW-0808">Transferase</keyword>
<evidence type="ECO:0000313" key="3">
    <source>
        <dbReference type="EMBL" id="PZX13566.1"/>
    </source>
</evidence>
<dbReference type="Pfam" id="PF06580">
    <property type="entry name" value="His_kinase"/>
    <property type="match status" value="1"/>
</dbReference>
<proteinExistence type="predicted"/>
<dbReference type="InterPro" id="IPR013783">
    <property type="entry name" value="Ig-like_fold"/>
</dbReference>
<dbReference type="Gene3D" id="2.60.40.10">
    <property type="entry name" value="Immunoglobulins"/>
    <property type="match status" value="1"/>
</dbReference>
<dbReference type="InterPro" id="IPR036890">
    <property type="entry name" value="HATPase_C_sf"/>
</dbReference>
<keyword evidence="3" id="KW-0418">Kinase</keyword>
<dbReference type="SUPFAM" id="SSF55874">
    <property type="entry name" value="ATPase domain of HSP90 chaperone/DNA topoisomerase II/histidine kinase"/>
    <property type="match status" value="1"/>
</dbReference>
<feature type="domain" description="Signal transduction histidine kinase internal region" evidence="2">
    <location>
        <begin position="659"/>
        <end position="736"/>
    </location>
</feature>
<keyword evidence="1" id="KW-1133">Transmembrane helix</keyword>
<evidence type="ECO:0000313" key="4">
    <source>
        <dbReference type="Proteomes" id="UP000249239"/>
    </source>
</evidence>
<dbReference type="PANTHER" id="PTHR34220">
    <property type="entry name" value="SENSOR HISTIDINE KINASE YPDA"/>
    <property type="match status" value="1"/>
</dbReference>
<sequence length="883" mass="102130">MGTRHGLSVGDSTGFYAFRTNKIEISAISENDSCLIISTNGKGLFYYHFTKKNVFPIHEFAHIKGSTINYIHFTSWGDTIIQVQNQGLLVINKQTRDHYPLETRIQWIAEGNNKDIWIAPSENEAPVIQSVYLIRNKQLIPINHHLTRRAKAVNVIWKEPFSGSIFMGTSGSGILALPSMMFEQYEAKSEYHQYRLSDLCEDANHNLWVVGDHQWRIPLLPTKLPYQLTFRTEYFNDFLVSPSSDFTQTICKNQTGAITLQNQKIYKIKESLKKTTPILEHIQKCDFLKVIDNKIIAQHSSRIWLYNDEGTITEASIHHEGLIAQVEKFANSYWLLSQDGHITNASNDLSHQTLINEEHPFIPSSITAMATDGKEHLFVTDGYETLILLTEKKGQLLEFGRWRIGKDFPGHYLHWILIDTRQNLWIGTDKGLTKMDLPLFLREGHAKFINWGRGEGYDCANSFKAIESSTGWIWVLSDAKLMRFYPDNLQHQSSAPRIKLTHITKNGIEANVSQLVKTRFFGGQSNAIDLASNENTLSFSFDAQDLTNTERIHYQYQLLPQETDYGSPTQQPMVYYPALSPGRYRLKVRAYYEHMPTHPIEQEYPFTINPPIHRSIYAFIFYAIVTIIVVLMVLDIRIRGVKRKEEQKNKNQQRMALLKMEALQSQMNPHFIFNALNSLQCSVLENDTEKSLHFIGLFSKLMRSTLDNASRHLISLKEELDYLNNYIEVEKMRFSDGFEYVISVAENIETDSLYLPPMLLQPHIENSIKYAFTSSSIGYIIINFSKVDNNLICMIEDNGVGRSNTQHRKRSHQPRGQSITRERFEILNEFYKTFNDYKFEIEDIYDHEQNPAGTRVTLIFPIIDAPDTYLEKNHHVYPTESQR</sequence>
<reference evidence="3 4" key="1">
    <citation type="submission" date="2018-06" db="EMBL/GenBank/DDBJ databases">
        <title>Genomic Encyclopedia of Archaeal and Bacterial Type Strains, Phase II (KMG-II): from individual species to whole genera.</title>
        <authorList>
            <person name="Goeker M."/>
        </authorList>
    </citation>
    <scope>NUCLEOTIDE SEQUENCE [LARGE SCALE GENOMIC DNA]</scope>
    <source>
        <strain evidence="3 4">DSM 6779</strain>
    </source>
</reference>